<dbReference type="InterPro" id="IPR043519">
    <property type="entry name" value="NT_sf"/>
</dbReference>
<dbReference type="Proteomes" id="UP001210978">
    <property type="component" value="Chromosome"/>
</dbReference>
<evidence type="ECO:0008006" key="5">
    <source>
        <dbReference type="Google" id="ProtNLM"/>
    </source>
</evidence>
<dbReference type="Pfam" id="PF18144">
    <property type="entry name" value="SMODS"/>
    <property type="match status" value="1"/>
</dbReference>
<evidence type="ECO:0000313" key="3">
    <source>
        <dbReference type="EMBL" id="WBV60106.1"/>
    </source>
</evidence>
<gene>
    <name evidence="3" type="ORF">PFY12_13800</name>
</gene>
<keyword evidence="1" id="KW-0051">Antiviral defense</keyword>
<evidence type="ECO:0000256" key="2">
    <source>
        <dbReference type="SAM" id="Coils"/>
    </source>
</evidence>
<dbReference type="RefSeq" id="WP_271148448.1">
    <property type="nucleotide sequence ID" value="NZ_CP115859.1"/>
</dbReference>
<evidence type="ECO:0000256" key="1">
    <source>
        <dbReference type="ARBA" id="ARBA00023118"/>
    </source>
</evidence>
<name>A0ABY7QKA1_9FLAO</name>
<sequence>MATLLQSIQTLIENITVTDRQEENISSSVNNITSTLDKDDALYLKESFLNGSYERDTIIRPLHDIDIFAVLNEDDWVDDNGDLPKPQSVLSKIKNYLDKQHDYKGKVKQDRPCVTVELSNKSFDILPAFEFGTGYRIPDYDLLSWTLSYPKTLTDSLNDAQKEYNYKLKNIIKVIKYWNRLNDKILPSYHIEEVAIKVFNFTTFENYEKSLRKWFNEAYHHLEDSKFKSYQEYEKFVKKLNKTKDKLNEAFDFLENSKEADAKRIWKEVFAKEFPIVDEEEAKVFSKSLSEGNLKIASSGLLSTTSGAASISASKGYFGDVL</sequence>
<keyword evidence="2" id="KW-0175">Coiled coil</keyword>
<evidence type="ECO:0000313" key="4">
    <source>
        <dbReference type="Proteomes" id="UP001210978"/>
    </source>
</evidence>
<proteinExistence type="predicted"/>
<accession>A0ABY7QKA1</accession>
<organism evidence="3 4">
    <name type="scientific">Chryseobacterium camelliae</name>
    <dbReference type="NCBI Taxonomy" id="1265445"/>
    <lineage>
        <taxon>Bacteria</taxon>
        <taxon>Pseudomonadati</taxon>
        <taxon>Bacteroidota</taxon>
        <taxon>Flavobacteriia</taxon>
        <taxon>Flavobacteriales</taxon>
        <taxon>Weeksellaceae</taxon>
        <taxon>Chryseobacterium group</taxon>
        <taxon>Chryseobacterium</taxon>
    </lineage>
</organism>
<dbReference type="SUPFAM" id="SSF81301">
    <property type="entry name" value="Nucleotidyltransferase"/>
    <property type="match status" value="1"/>
</dbReference>
<dbReference type="InterPro" id="IPR006116">
    <property type="entry name" value="NT_2-5OAS_ClassI-CCAase"/>
</dbReference>
<feature type="coiled-coil region" evidence="2">
    <location>
        <begin position="230"/>
        <end position="257"/>
    </location>
</feature>
<protein>
    <recommendedName>
        <fullName evidence="5">Nucleotidyltransferase</fullName>
    </recommendedName>
</protein>
<keyword evidence="4" id="KW-1185">Reference proteome</keyword>
<reference evidence="3 4" key="1">
    <citation type="submission" date="2023-01" db="EMBL/GenBank/DDBJ databases">
        <title>Complete genome of Chryseobacterium camelliae VAN22-5A.</title>
        <authorList>
            <person name="Zong G."/>
            <person name="Cao G."/>
        </authorList>
    </citation>
    <scope>NUCLEOTIDE SEQUENCE [LARGE SCALE GENOMIC DNA]</scope>
    <source>
        <strain evidence="3 4">VAN22-5A</strain>
    </source>
</reference>
<dbReference type="EMBL" id="CP115859">
    <property type="protein sequence ID" value="WBV60106.1"/>
    <property type="molecule type" value="Genomic_DNA"/>
</dbReference>
<dbReference type="CDD" id="cd05400">
    <property type="entry name" value="NT_2-5OAS_ClassI-CCAase"/>
    <property type="match status" value="1"/>
</dbReference>
<dbReference type="Gene3D" id="3.30.460.10">
    <property type="entry name" value="Beta Polymerase, domain 2"/>
    <property type="match status" value="1"/>
</dbReference>